<evidence type="ECO:0000313" key="27">
    <source>
        <dbReference type="Proteomes" id="UP000075025"/>
    </source>
</evidence>
<keyword evidence="8" id="KW-0808">Transferase</keyword>
<feature type="transmembrane region" description="Helical" evidence="23">
    <location>
        <begin position="152"/>
        <end position="174"/>
    </location>
</feature>
<dbReference type="Gene3D" id="3.30.565.10">
    <property type="entry name" value="Histidine kinase-like ATPase, C-terminal domain"/>
    <property type="match status" value="1"/>
</dbReference>
<dbReference type="Pfam" id="PF02518">
    <property type="entry name" value="HATPase_c"/>
    <property type="match status" value="1"/>
</dbReference>
<dbReference type="GO" id="GO:0000155">
    <property type="term" value="F:phosphorelay sensor kinase activity"/>
    <property type="evidence" value="ECO:0007669"/>
    <property type="project" value="InterPro"/>
</dbReference>
<dbReference type="GO" id="GO:0004721">
    <property type="term" value="F:phosphoprotein phosphatase activity"/>
    <property type="evidence" value="ECO:0007669"/>
    <property type="project" value="UniProtKB-KW"/>
</dbReference>
<evidence type="ECO:0000256" key="15">
    <source>
        <dbReference type="ARBA" id="ARBA00022912"/>
    </source>
</evidence>
<evidence type="ECO:0000256" key="4">
    <source>
        <dbReference type="ARBA" id="ARBA00004651"/>
    </source>
</evidence>
<dbReference type="EMBL" id="LDRT01000031">
    <property type="protein sequence ID" value="KTR95535.1"/>
    <property type="molecule type" value="Genomic_DNA"/>
</dbReference>
<feature type="domain" description="HAMP" evidence="25">
    <location>
        <begin position="176"/>
        <end position="228"/>
    </location>
</feature>
<dbReference type="InterPro" id="IPR003594">
    <property type="entry name" value="HATPase_dom"/>
</dbReference>
<organism evidence="26 27">
    <name type="scientific">Microbacterium testaceum</name>
    <name type="common">Aureobacterium testaceum</name>
    <name type="synonym">Brevibacterium testaceum</name>
    <dbReference type="NCBI Taxonomy" id="2033"/>
    <lineage>
        <taxon>Bacteria</taxon>
        <taxon>Bacillati</taxon>
        <taxon>Actinomycetota</taxon>
        <taxon>Actinomycetes</taxon>
        <taxon>Micrococcales</taxon>
        <taxon>Microbacteriaceae</taxon>
        <taxon>Microbacterium</taxon>
    </lineage>
</organism>
<keyword evidence="19" id="KW-0843">Virulence</keyword>
<dbReference type="PANTHER" id="PTHR44936:SF9">
    <property type="entry name" value="SENSOR PROTEIN CREC"/>
    <property type="match status" value="1"/>
</dbReference>
<evidence type="ECO:0000256" key="7">
    <source>
        <dbReference type="ARBA" id="ARBA00022553"/>
    </source>
</evidence>
<dbReference type="SMART" id="SM00304">
    <property type="entry name" value="HAMP"/>
    <property type="match status" value="1"/>
</dbReference>
<name>A0A147EYV4_MICTE</name>
<keyword evidence="12" id="KW-0378">Hydrolase</keyword>
<feature type="transmembrane region" description="Helical" evidence="23">
    <location>
        <begin position="12"/>
        <end position="37"/>
    </location>
</feature>
<reference evidence="26 27" key="1">
    <citation type="journal article" date="2016" name="Front. Microbiol.">
        <title>Genomic Resource of Rice Seed Associated Bacteria.</title>
        <authorList>
            <person name="Midha S."/>
            <person name="Bansal K."/>
            <person name="Sharma S."/>
            <person name="Kumar N."/>
            <person name="Patil P.P."/>
            <person name="Chaudhry V."/>
            <person name="Patil P.B."/>
        </authorList>
    </citation>
    <scope>NUCLEOTIDE SEQUENCE [LARGE SCALE GENOMIC DNA]</scope>
    <source>
        <strain evidence="26 27">NS220</strain>
    </source>
</reference>
<evidence type="ECO:0000256" key="14">
    <source>
        <dbReference type="ARBA" id="ARBA00022842"/>
    </source>
</evidence>
<dbReference type="PATRIC" id="fig|2033.6.peg.2111"/>
<keyword evidence="23" id="KW-0472">Membrane</keyword>
<evidence type="ECO:0000256" key="20">
    <source>
        <dbReference type="ARBA" id="ARBA00023211"/>
    </source>
</evidence>
<dbReference type="CDD" id="cd06225">
    <property type="entry name" value="HAMP"/>
    <property type="match status" value="1"/>
</dbReference>
<evidence type="ECO:0000256" key="17">
    <source>
        <dbReference type="ARBA" id="ARBA00023012"/>
    </source>
</evidence>
<dbReference type="InterPro" id="IPR004358">
    <property type="entry name" value="Sig_transdc_His_kin-like_C"/>
</dbReference>
<keyword evidence="14" id="KW-0460">Magnesium</keyword>
<dbReference type="InterPro" id="IPR036890">
    <property type="entry name" value="HATPase_C_sf"/>
</dbReference>
<dbReference type="PROSITE" id="PS50885">
    <property type="entry name" value="HAMP"/>
    <property type="match status" value="1"/>
</dbReference>
<evidence type="ECO:0000256" key="1">
    <source>
        <dbReference type="ARBA" id="ARBA00000085"/>
    </source>
</evidence>
<evidence type="ECO:0000256" key="22">
    <source>
        <dbReference type="ARBA" id="ARBA00041776"/>
    </source>
</evidence>
<dbReference type="FunFam" id="1.10.287.130:FF:000001">
    <property type="entry name" value="Two-component sensor histidine kinase"/>
    <property type="match status" value="1"/>
</dbReference>
<comment type="caution">
    <text evidence="26">The sequence shown here is derived from an EMBL/GenBank/DDBJ whole genome shotgun (WGS) entry which is preliminary data.</text>
</comment>
<evidence type="ECO:0000256" key="16">
    <source>
        <dbReference type="ARBA" id="ARBA00022989"/>
    </source>
</evidence>
<evidence type="ECO:0000256" key="19">
    <source>
        <dbReference type="ARBA" id="ARBA00023026"/>
    </source>
</evidence>
<accession>A0A147EYV4</accession>
<dbReference type="GO" id="GO:0005524">
    <property type="term" value="F:ATP binding"/>
    <property type="evidence" value="ECO:0007669"/>
    <property type="project" value="UniProtKB-KW"/>
</dbReference>
<dbReference type="Proteomes" id="UP000075025">
    <property type="component" value="Unassembled WGS sequence"/>
</dbReference>
<dbReference type="EC" id="2.7.13.3" evidence="5"/>
<dbReference type="Pfam" id="PF00512">
    <property type="entry name" value="HisKA"/>
    <property type="match status" value="1"/>
</dbReference>
<dbReference type="InterPro" id="IPR005467">
    <property type="entry name" value="His_kinase_dom"/>
</dbReference>
<keyword evidence="17" id="KW-0902">Two-component regulatory system</keyword>
<dbReference type="SUPFAM" id="SSF158472">
    <property type="entry name" value="HAMP domain-like"/>
    <property type="match status" value="1"/>
</dbReference>
<evidence type="ECO:0000256" key="12">
    <source>
        <dbReference type="ARBA" id="ARBA00022801"/>
    </source>
</evidence>
<dbReference type="PROSITE" id="PS50109">
    <property type="entry name" value="HIS_KIN"/>
    <property type="match status" value="1"/>
</dbReference>
<dbReference type="PRINTS" id="PR00344">
    <property type="entry name" value="BCTRLSENSOR"/>
</dbReference>
<keyword evidence="10" id="KW-0547">Nucleotide-binding</keyword>
<comment type="cofactor">
    <cofactor evidence="3">
        <name>Mg(2+)</name>
        <dbReference type="ChEBI" id="CHEBI:18420"/>
    </cofactor>
</comment>
<keyword evidence="18" id="KW-0346">Stress response</keyword>
<keyword evidence="15" id="KW-0904">Protein phosphatase</keyword>
<comment type="cofactor">
    <cofactor evidence="2">
        <name>Mn(2+)</name>
        <dbReference type="ChEBI" id="CHEBI:29035"/>
    </cofactor>
</comment>
<evidence type="ECO:0000256" key="5">
    <source>
        <dbReference type="ARBA" id="ARBA00012438"/>
    </source>
</evidence>
<keyword evidence="11" id="KW-0418">Kinase</keyword>
<keyword evidence="20" id="KW-0464">Manganese</keyword>
<dbReference type="SUPFAM" id="SSF47384">
    <property type="entry name" value="Homodimeric domain of signal transducing histidine kinase"/>
    <property type="match status" value="1"/>
</dbReference>
<proteinExistence type="predicted"/>
<evidence type="ECO:0000256" key="13">
    <source>
        <dbReference type="ARBA" id="ARBA00022840"/>
    </source>
</evidence>
<dbReference type="SMART" id="SM00388">
    <property type="entry name" value="HisKA"/>
    <property type="match status" value="1"/>
</dbReference>
<keyword evidence="6" id="KW-1003">Cell membrane</keyword>
<dbReference type="InterPro" id="IPR036097">
    <property type="entry name" value="HisK_dim/P_sf"/>
</dbReference>
<keyword evidence="7" id="KW-0597">Phosphoprotein</keyword>
<comment type="subcellular location">
    <subcellularLocation>
        <location evidence="4">Cell membrane</location>
        <topology evidence="4">Multi-pass membrane protein</topology>
    </subcellularLocation>
</comment>
<dbReference type="InterPro" id="IPR003661">
    <property type="entry name" value="HisK_dim/P_dom"/>
</dbReference>
<evidence type="ECO:0000259" key="25">
    <source>
        <dbReference type="PROSITE" id="PS50885"/>
    </source>
</evidence>
<dbReference type="GO" id="GO:0005886">
    <property type="term" value="C:plasma membrane"/>
    <property type="evidence" value="ECO:0007669"/>
    <property type="project" value="UniProtKB-SubCell"/>
</dbReference>
<comment type="catalytic activity">
    <reaction evidence="1">
        <text>ATP + protein L-histidine = ADP + protein N-phospho-L-histidine.</text>
        <dbReference type="EC" id="2.7.13.3"/>
    </reaction>
</comment>
<evidence type="ECO:0000256" key="8">
    <source>
        <dbReference type="ARBA" id="ARBA00022679"/>
    </source>
</evidence>
<keyword evidence="13" id="KW-0067">ATP-binding</keyword>
<dbReference type="CDD" id="cd00082">
    <property type="entry name" value="HisKA"/>
    <property type="match status" value="1"/>
</dbReference>
<gene>
    <name evidence="26" type="ORF">NS220_05690</name>
</gene>
<evidence type="ECO:0000256" key="11">
    <source>
        <dbReference type="ARBA" id="ARBA00022777"/>
    </source>
</evidence>
<evidence type="ECO:0000256" key="10">
    <source>
        <dbReference type="ARBA" id="ARBA00022741"/>
    </source>
</evidence>
<dbReference type="InterPro" id="IPR050980">
    <property type="entry name" value="2C_sensor_his_kinase"/>
</dbReference>
<evidence type="ECO:0000313" key="26">
    <source>
        <dbReference type="EMBL" id="KTR95535.1"/>
    </source>
</evidence>
<dbReference type="InterPro" id="IPR003660">
    <property type="entry name" value="HAMP_dom"/>
</dbReference>
<evidence type="ECO:0000256" key="2">
    <source>
        <dbReference type="ARBA" id="ARBA00001936"/>
    </source>
</evidence>
<dbReference type="Gene3D" id="1.10.287.130">
    <property type="match status" value="1"/>
</dbReference>
<dbReference type="Gene3D" id="6.10.340.10">
    <property type="match status" value="1"/>
</dbReference>
<dbReference type="SMART" id="SM00387">
    <property type="entry name" value="HATPase_c"/>
    <property type="match status" value="1"/>
</dbReference>
<sequence length="456" mass="47333">MRPRRVRGSLRRIVTGATVIVAAVAVIVTALAAFPLLNTVDEASARSALVTQVDRLVAATPEGRDAAIASASLLSDPDALIAVVGTDGSVRGPAADIVNGRVAQQVAAGTEASITVRRDHASFAVEARPLPGGGGVAAAQDLSRVKALGADVLGRIALALAMGFLAAVAAAVLLSRWLSRPLAGLARAARRIAGGDRTVELDDSRIDEVSDVEAALRSIGAALAHSEARQREFLLSVSHELRTPLTAIRGYSSALRDGLIPPEGVREVGETLDAEATRLATFTDDLLTLARLEADDFPIRLSSIPIAPLLSQTVAAWQGAAQSAGVEVRQDGAAASGVLVTTDPQRLRQVLDGLIENALRVSPSGTRIVLRADHGTEGTAVFEVADTGPGLTPDDAARAFERGFLRERYLDVRRVGSGLGLSIAARLTDRLGGRISARPGAEGGTVFRIEIGTDPS</sequence>
<protein>
    <recommendedName>
        <fullName evidence="21">Signal transduction histidine-protein kinase/phosphatase MprB</fullName>
        <ecNumber evidence="5">2.7.13.3</ecNumber>
    </recommendedName>
    <alternativeName>
        <fullName evidence="22">Mycobacterial persistence regulator B</fullName>
    </alternativeName>
</protein>
<evidence type="ECO:0000259" key="24">
    <source>
        <dbReference type="PROSITE" id="PS50109"/>
    </source>
</evidence>
<evidence type="ECO:0000256" key="18">
    <source>
        <dbReference type="ARBA" id="ARBA00023016"/>
    </source>
</evidence>
<keyword evidence="16 23" id="KW-1133">Transmembrane helix</keyword>
<dbReference type="Pfam" id="PF00672">
    <property type="entry name" value="HAMP"/>
    <property type="match status" value="1"/>
</dbReference>
<evidence type="ECO:0000256" key="6">
    <source>
        <dbReference type="ARBA" id="ARBA00022475"/>
    </source>
</evidence>
<evidence type="ECO:0000256" key="9">
    <source>
        <dbReference type="ARBA" id="ARBA00022692"/>
    </source>
</evidence>
<dbReference type="AlphaFoldDB" id="A0A147EYV4"/>
<feature type="domain" description="Histidine kinase" evidence="24">
    <location>
        <begin position="236"/>
        <end position="455"/>
    </location>
</feature>
<evidence type="ECO:0000256" key="21">
    <source>
        <dbReference type="ARBA" id="ARBA00040454"/>
    </source>
</evidence>
<evidence type="ECO:0000256" key="3">
    <source>
        <dbReference type="ARBA" id="ARBA00001946"/>
    </source>
</evidence>
<dbReference type="PANTHER" id="PTHR44936">
    <property type="entry name" value="SENSOR PROTEIN CREC"/>
    <property type="match status" value="1"/>
</dbReference>
<dbReference type="SUPFAM" id="SSF55874">
    <property type="entry name" value="ATPase domain of HSP90 chaperone/DNA topoisomerase II/histidine kinase"/>
    <property type="match status" value="1"/>
</dbReference>
<dbReference type="CDD" id="cd00075">
    <property type="entry name" value="HATPase"/>
    <property type="match status" value="1"/>
</dbReference>
<keyword evidence="9 23" id="KW-0812">Transmembrane</keyword>
<evidence type="ECO:0000256" key="23">
    <source>
        <dbReference type="SAM" id="Phobius"/>
    </source>
</evidence>